<feature type="transmembrane region" description="Helical" evidence="1">
    <location>
        <begin position="94"/>
        <end position="116"/>
    </location>
</feature>
<keyword evidence="1" id="KW-0472">Membrane</keyword>
<feature type="transmembrane region" description="Helical" evidence="1">
    <location>
        <begin position="70"/>
        <end position="88"/>
    </location>
</feature>
<sequence>MLSAAIVAYYEAIRDRQTGRCEECGRLNYATNRCLCGGRVTENDLLEETRDDVALNDKRVAVTSADSHRLLALLLIALLTGCGVWIGVDLPTAVWIGLIGAGTWVAWLLMTTYSATSGEPDY</sequence>
<accession>A0A1H6VZ08</accession>
<protein>
    <submittedName>
        <fullName evidence="2">Uncharacterized protein</fullName>
    </submittedName>
</protein>
<evidence type="ECO:0000313" key="2">
    <source>
        <dbReference type="EMBL" id="SEJ08334.1"/>
    </source>
</evidence>
<name>A0A1H6VZ08_9EURY</name>
<evidence type="ECO:0000256" key="1">
    <source>
        <dbReference type="SAM" id="Phobius"/>
    </source>
</evidence>
<dbReference type="STRING" id="1073996.SAMN05444271_12013"/>
<keyword evidence="1" id="KW-0812">Transmembrane</keyword>
<dbReference type="EMBL" id="FNYR01000020">
    <property type="protein sequence ID" value="SEJ08334.1"/>
    <property type="molecule type" value="Genomic_DNA"/>
</dbReference>
<evidence type="ECO:0000313" key="3">
    <source>
        <dbReference type="Proteomes" id="UP000198888"/>
    </source>
</evidence>
<gene>
    <name evidence="2" type="ORF">SAMN05444271_12013</name>
</gene>
<organism evidence="2 3">
    <name type="scientific">Halohasta litchfieldiae</name>
    <dbReference type="NCBI Taxonomy" id="1073996"/>
    <lineage>
        <taxon>Archaea</taxon>
        <taxon>Methanobacteriati</taxon>
        <taxon>Methanobacteriota</taxon>
        <taxon>Stenosarchaea group</taxon>
        <taxon>Halobacteria</taxon>
        <taxon>Halobacteriales</taxon>
        <taxon>Haloferacaceae</taxon>
        <taxon>Halohasta</taxon>
    </lineage>
</organism>
<proteinExistence type="predicted"/>
<accession>A0A2H4PYP4</accession>
<dbReference type="Proteomes" id="UP000198888">
    <property type="component" value="Unassembled WGS sequence"/>
</dbReference>
<dbReference type="AlphaFoldDB" id="A0A1H6VZ08"/>
<keyword evidence="1" id="KW-1133">Transmembrane helix</keyword>
<reference evidence="2 3" key="1">
    <citation type="submission" date="2016-10" db="EMBL/GenBank/DDBJ databases">
        <authorList>
            <person name="de Groot N.N."/>
        </authorList>
    </citation>
    <scope>NUCLEOTIDE SEQUENCE [LARGE SCALE GENOMIC DNA]</scope>
    <source>
        <strain evidence="2 3">DSM 22187</strain>
    </source>
</reference>
<keyword evidence="3" id="KW-1185">Reference proteome</keyword>
<dbReference type="KEGG" id="hae:halTADL_0420"/>